<keyword evidence="8" id="KW-1185">Reference proteome</keyword>
<dbReference type="SMART" id="SM00355">
    <property type="entry name" value="ZnF_C2H2"/>
    <property type="match status" value="7"/>
</dbReference>
<dbReference type="FunFam" id="3.30.160.60:FF:000065">
    <property type="entry name" value="B-cell CLL/lymphoma 6, member B"/>
    <property type="match status" value="1"/>
</dbReference>
<feature type="compositionally biased region" description="Basic residues" evidence="5">
    <location>
        <begin position="197"/>
        <end position="214"/>
    </location>
</feature>
<evidence type="ECO:0000256" key="3">
    <source>
        <dbReference type="ARBA" id="ARBA00022833"/>
    </source>
</evidence>
<evidence type="ECO:0000256" key="2">
    <source>
        <dbReference type="ARBA" id="ARBA00022771"/>
    </source>
</evidence>
<feature type="domain" description="C2H2-type" evidence="6">
    <location>
        <begin position="780"/>
        <end position="807"/>
    </location>
</feature>
<feature type="domain" description="C2H2-type" evidence="6">
    <location>
        <begin position="751"/>
        <end position="779"/>
    </location>
</feature>
<accession>A0A4S2KCZ7</accession>
<organism evidence="7 8">
    <name type="scientific">Temnothorax longispinosus</name>
    <dbReference type="NCBI Taxonomy" id="300112"/>
    <lineage>
        <taxon>Eukaryota</taxon>
        <taxon>Metazoa</taxon>
        <taxon>Ecdysozoa</taxon>
        <taxon>Arthropoda</taxon>
        <taxon>Hexapoda</taxon>
        <taxon>Insecta</taxon>
        <taxon>Pterygota</taxon>
        <taxon>Neoptera</taxon>
        <taxon>Endopterygota</taxon>
        <taxon>Hymenoptera</taxon>
        <taxon>Apocrita</taxon>
        <taxon>Aculeata</taxon>
        <taxon>Formicoidea</taxon>
        <taxon>Formicidae</taxon>
        <taxon>Myrmicinae</taxon>
        <taxon>Temnothorax</taxon>
    </lineage>
</organism>
<name>A0A4S2KCZ7_9HYME</name>
<keyword evidence="3" id="KW-0862">Zinc</keyword>
<dbReference type="Pfam" id="PF10197">
    <property type="entry name" value="Cir_N"/>
    <property type="match status" value="1"/>
</dbReference>
<dbReference type="InterPro" id="IPR013087">
    <property type="entry name" value="Znf_C2H2_type"/>
</dbReference>
<evidence type="ECO:0000313" key="7">
    <source>
        <dbReference type="EMBL" id="TGZ47175.1"/>
    </source>
</evidence>
<feature type="region of interest" description="Disordered" evidence="5">
    <location>
        <begin position="18"/>
        <end position="42"/>
    </location>
</feature>
<sequence>MLKWHVRTKENIARVRKDEAKAAEEERIRKERAQKAETEARVDLLRHRARTNYDGRAETETTSTSKKLEHVNFFAELEDGKIDYNRPNVEHEKEKKEEKEKYEKQIGYLTYLGQDTNEATGKKNWYEELPKRLTDTEKDVELETKKKALNDPMVDIRKYLKIMHSKSAEDHVKVKTEAVKRKCDSDGSHSDRESHSTHKKCKDKKHKKKKHKHSEKKEVRSQTSTDVEKLRAERLLREQSEKLRTEALLAKVRGEPVPVVAPETPKPTIKQKYNSQFFPEIARQNAERTPKKLLKFIYCINCSEKATEGYFGFLEVIYKKKSENRKKTSRPGMINIGGPHMPEDKNKLLHLYKHHDPLRWASHMITEQLFLKRKYVCAQSSCSTIPPAMSEETNEVSYLSCDINGTRYIYKLAPMDIAKDSASNEEQNAVDTVRGTDNELDNGDEPILVCLNGQVYAIKNGVIEELDADQPVERTSCHEKTILLSKNAENDESDYVTNESMVIGSPYRQSEEQYEAATEEAGKDLVVEDDNVNVDDFLEVVTAFKCKMCTYLSQDKMQLLGHIQKLHLNSAIATKPKGESKVDEDHQLTDIASDEAGKENLTDLTNPGLMTEHESNEVEKGPVKISKTLNSEYMRNRNMIETADRNVKYVFLSGLPVQIRLGRNYATTYSLPYRICDGIQMQHMSRYEVYKVAPIATMVKLLTHMRVHSDSRDYKCSDCNKCFKQASQLRNHRVMHLDRKTLEVTRWYTSKKCDMCGKTYANSKCLKNHIQAVHSKLRPYVCNVCGHASARKAMLQMHLRQHTGDKPFSCEICDYKTGDHNTLRRHVMQHTGFRPYKCPHCTYTSIQSSSYKNHLKSRHPLLSGLFTCDLCPFKTVKNESYIQHLKDHEKGLIKSNVQKKDNENVEVFPGNIAAAQLVYSCLGAFSKDGDTLEANLMSSSTSADGTSQTITIQIPSKHLQGSLSSRDSLNKNDSIEQEDDETMHCFLKIPREEEESIDTGGITIPAEPEEKSIRTIDIEETNITTSDIEETNSGPPHGGLKNTTSAINCGANCRKSPFEKFFHTMLQDSVYFLPRADHDIRISLRQNPTGADLIFVSRNVQWANEPNRVQSHGEIRCDPLATDRRVDVKVKSCFTPTLINKPVKFSIAFSLRPNECLTHAGHFTLERVDETSPVGEG</sequence>
<evidence type="ECO:0000256" key="4">
    <source>
        <dbReference type="PROSITE-ProRule" id="PRU00042"/>
    </source>
</evidence>
<dbReference type="Gene3D" id="3.30.160.60">
    <property type="entry name" value="Classic Zinc Finger"/>
    <property type="match status" value="5"/>
</dbReference>
<dbReference type="PROSITE" id="PS00028">
    <property type="entry name" value="ZINC_FINGER_C2H2_1"/>
    <property type="match status" value="2"/>
</dbReference>
<feature type="compositionally biased region" description="Basic and acidic residues" evidence="5">
    <location>
        <begin position="215"/>
        <end position="226"/>
    </location>
</feature>
<keyword evidence="2 4" id="KW-0863">Zinc-finger</keyword>
<evidence type="ECO:0000259" key="6">
    <source>
        <dbReference type="PROSITE" id="PS50157"/>
    </source>
</evidence>
<feature type="region of interest" description="Disordered" evidence="5">
    <location>
        <begin position="178"/>
        <end position="226"/>
    </location>
</feature>
<dbReference type="SUPFAM" id="SSF57667">
    <property type="entry name" value="beta-beta-alpha zinc fingers"/>
    <property type="match status" value="4"/>
</dbReference>
<reference evidence="7 8" key="1">
    <citation type="journal article" date="2019" name="Philos. Trans. R. Soc. Lond., B, Biol. Sci.">
        <title>Ant behaviour and brain gene expression of defending hosts depend on the ecological success of the intruding social parasite.</title>
        <authorList>
            <person name="Kaur R."/>
            <person name="Stoldt M."/>
            <person name="Jongepier E."/>
            <person name="Feldmeyer B."/>
            <person name="Menzel F."/>
            <person name="Bornberg-Bauer E."/>
            <person name="Foitzik S."/>
        </authorList>
    </citation>
    <scope>NUCLEOTIDE SEQUENCE [LARGE SCALE GENOMIC DNA]</scope>
    <source>
        <tissue evidence="7">Whole body</tissue>
    </source>
</reference>
<evidence type="ECO:0000256" key="1">
    <source>
        <dbReference type="ARBA" id="ARBA00022723"/>
    </source>
</evidence>
<protein>
    <recommendedName>
        <fullName evidence="6">C2H2-type domain-containing protein</fullName>
    </recommendedName>
</protein>
<dbReference type="PROSITE" id="PS50157">
    <property type="entry name" value="ZINC_FINGER_C2H2_2"/>
    <property type="match status" value="4"/>
</dbReference>
<feature type="region of interest" description="Disordered" evidence="5">
    <location>
        <begin position="955"/>
        <end position="978"/>
    </location>
</feature>
<keyword evidence="1" id="KW-0479">Metal-binding</keyword>
<dbReference type="AlphaFoldDB" id="A0A4S2KCZ7"/>
<feature type="compositionally biased region" description="Polar residues" evidence="5">
    <location>
        <begin position="955"/>
        <end position="967"/>
    </location>
</feature>
<dbReference type="InterPro" id="IPR036236">
    <property type="entry name" value="Znf_C2H2_sf"/>
</dbReference>
<dbReference type="InterPro" id="IPR019339">
    <property type="entry name" value="CIR_N_dom"/>
</dbReference>
<evidence type="ECO:0000313" key="8">
    <source>
        <dbReference type="Proteomes" id="UP000310200"/>
    </source>
</evidence>
<feature type="compositionally biased region" description="Basic and acidic residues" evidence="5">
    <location>
        <begin position="178"/>
        <end position="196"/>
    </location>
</feature>
<dbReference type="InterPro" id="IPR039875">
    <property type="entry name" value="LENG1-like"/>
</dbReference>
<dbReference type="STRING" id="300112.A0A4S2KCZ7"/>
<dbReference type="Proteomes" id="UP000310200">
    <property type="component" value="Unassembled WGS sequence"/>
</dbReference>
<evidence type="ECO:0000256" key="5">
    <source>
        <dbReference type="SAM" id="MobiDB-lite"/>
    </source>
</evidence>
<comment type="caution">
    <text evidence="7">The sequence shown here is derived from an EMBL/GenBank/DDBJ whole genome shotgun (WGS) entry which is preliminary data.</text>
</comment>
<dbReference type="PANTHER" id="PTHR22093:SF0">
    <property type="entry name" value="LEUKOCYTE RECEPTOR CLUSTER MEMBER 1"/>
    <property type="match status" value="1"/>
</dbReference>
<dbReference type="EMBL" id="QBLH01002749">
    <property type="protein sequence ID" value="TGZ47175.1"/>
    <property type="molecule type" value="Genomic_DNA"/>
</dbReference>
<dbReference type="Pfam" id="PF00096">
    <property type="entry name" value="zf-C2H2"/>
    <property type="match status" value="3"/>
</dbReference>
<dbReference type="SMART" id="SM01083">
    <property type="entry name" value="Cir_N"/>
    <property type="match status" value="1"/>
</dbReference>
<feature type="domain" description="C2H2-type" evidence="6">
    <location>
        <begin position="714"/>
        <end position="741"/>
    </location>
</feature>
<dbReference type="PANTHER" id="PTHR22093">
    <property type="entry name" value="LEUKOCYTE RECEPTOR CLUSTER LRC MEMBER 1"/>
    <property type="match status" value="1"/>
</dbReference>
<gene>
    <name evidence="7" type="ORF">DBV15_10092</name>
</gene>
<feature type="domain" description="C2H2-type" evidence="6">
    <location>
        <begin position="808"/>
        <end position="835"/>
    </location>
</feature>
<dbReference type="GO" id="GO:0008270">
    <property type="term" value="F:zinc ion binding"/>
    <property type="evidence" value="ECO:0007669"/>
    <property type="project" value="UniProtKB-KW"/>
</dbReference>
<proteinExistence type="predicted"/>